<dbReference type="Proteomes" id="UP000494245">
    <property type="component" value="Unassembled WGS sequence"/>
</dbReference>
<feature type="transmembrane region" description="Helical" evidence="8">
    <location>
        <begin position="317"/>
        <end position="334"/>
    </location>
</feature>
<evidence type="ECO:0000256" key="8">
    <source>
        <dbReference type="SAM" id="Phobius"/>
    </source>
</evidence>
<comment type="subcellular location">
    <subcellularLocation>
        <location evidence="1">Cell membrane</location>
        <topology evidence="1">Multi-pass membrane protein</topology>
    </subcellularLocation>
</comment>
<keyword evidence="7 8" id="KW-0472">Membrane</keyword>
<sequence length="801" mass="86537">MAEKGRLSRPGPGRAGVCLLLIVGAALVLRLYNLGVPSLWMDEVLVPQNASHPWPYILELTRRIEVHPPTYYVLIKGMLSLGDGDFATRLPSALAGVLGVWLSWRLGRELFGEGAGLWAAALTALNVHHLLLSRFVRPYALAGMFFALGMLAALRLSREGRPRHAALLALACAAMASLQYLSLASGFALLGWLVLDRLLWRGRTGWGSIASCAALLCAVSALEWRFFLSSSAWAGEFLEKNHGGAEALGVLWTALAANLFHDGVPWLQAFLGLAALAGLGLMWRERPREALFVSTALFGLPLALLAAGKVWNLWPRHLSPAITPLALCLGYLVCRGASRLTSPPRGAALAAGLALAGLAACLGPFHWRFYEEESYTDKVLCDGYKTMARRTLAALAPGDALVVGNDYLRNALGWYAARLPGPDLLHAQDVEPGRDVMVLRVLANMHLGGLARDRADLGRLLAPARVTPLAENVHLYEKVLPRKPWLELEPAGAFAAAPMDLLGFHERVAALKNAAYAHDSLGGFAMPTRNNVEGAAQWEFRAPPGAGSGGAALFVAYRNTGAGNHMILETAFDGEPPTLHPVSMGPDPGGGYATLLERDVPYELLRVRVRMVSEPRTPLFPGQNLETLRLEGVSAAFVPAGEEEHAHVRLRALLRERALAVHLGERFLERGLPGQRLGPLPEGLVRRTEPEYPGWTVLAPGPGQACATLTAELPAGTGHVTAYPRVGERSLVAIYQVAPDGSRLERLRLERPGEGITPVSARYPLRLDPSLTRDGTLRVEIVLQGPLAQLWVHDGTIFHAR</sequence>
<feature type="transmembrane region" description="Helical" evidence="8">
    <location>
        <begin position="346"/>
        <end position="367"/>
    </location>
</feature>
<feature type="transmembrane region" description="Helical" evidence="8">
    <location>
        <begin position="290"/>
        <end position="311"/>
    </location>
</feature>
<dbReference type="GO" id="GO:0005886">
    <property type="term" value="C:plasma membrane"/>
    <property type="evidence" value="ECO:0007669"/>
    <property type="project" value="UniProtKB-SubCell"/>
</dbReference>
<name>A0A6V8LX15_9BACT</name>
<dbReference type="Pfam" id="PF13231">
    <property type="entry name" value="PMT_2"/>
    <property type="match status" value="1"/>
</dbReference>
<feature type="transmembrane region" description="Helical" evidence="8">
    <location>
        <begin position="12"/>
        <end position="32"/>
    </location>
</feature>
<dbReference type="InterPro" id="IPR050297">
    <property type="entry name" value="LipidA_mod_glycosyltrf_83"/>
</dbReference>
<evidence type="ECO:0000313" key="11">
    <source>
        <dbReference type="Proteomes" id="UP000494245"/>
    </source>
</evidence>
<keyword evidence="4" id="KW-0808">Transferase</keyword>
<organism evidence="10 11">
    <name type="scientific">Fundidesulfovibrio magnetotacticus</name>
    <dbReference type="NCBI Taxonomy" id="2730080"/>
    <lineage>
        <taxon>Bacteria</taxon>
        <taxon>Pseudomonadati</taxon>
        <taxon>Thermodesulfobacteriota</taxon>
        <taxon>Desulfovibrionia</taxon>
        <taxon>Desulfovibrionales</taxon>
        <taxon>Desulfovibrionaceae</taxon>
        <taxon>Fundidesulfovibrio</taxon>
    </lineage>
</organism>
<dbReference type="PANTHER" id="PTHR33908">
    <property type="entry name" value="MANNOSYLTRANSFERASE YKCB-RELATED"/>
    <property type="match status" value="1"/>
</dbReference>
<accession>A0A6V8LX15</accession>
<dbReference type="GO" id="GO:0016763">
    <property type="term" value="F:pentosyltransferase activity"/>
    <property type="evidence" value="ECO:0007669"/>
    <property type="project" value="TreeGrafter"/>
</dbReference>
<keyword evidence="6 8" id="KW-1133">Transmembrane helix</keyword>
<keyword evidence="3" id="KW-0328">Glycosyltransferase</keyword>
<keyword evidence="2" id="KW-1003">Cell membrane</keyword>
<protein>
    <recommendedName>
        <fullName evidence="9">Glycosyltransferase RgtA/B/C/D-like domain-containing protein</fullName>
    </recommendedName>
</protein>
<feature type="domain" description="Glycosyltransferase RgtA/B/C/D-like" evidence="9">
    <location>
        <begin position="67"/>
        <end position="222"/>
    </location>
</feature>
<feature type="transmembrane region" description="Helical" evidence="8">
    <location>
        <begin position="205"/>
        <end position="222"/>
    </location>
</feature>
<evidence type="ECO:0000256" key="3">
    <source>
        <dbReference type="ARBA" id="ARBA00022676"/>
    </source>
</evidence>
<comment type="caution">
    <text evidence="10">The sequence shown here is derived from an EMBL/GenBank/DDBJ whole genome shotgun (WGS) entry which is preliminary data.</text>
</comment>
<dbReference type="EMBL" id="BLTE01000012">
    <property type="protein sequence ID" value="GFK94808.1"/>
    <property type="molecule type" value="Genomic_DNA"/>
</dbReference>
<dbReference type="GO" id="GO:0009103">
    <property type="term" value="P:lipopolysaccharide biosynthetic process"/>
    <property type="evidence" value="ECO:0007669"/>
    <property type="project" value="UniProtKB-ARBA"/>
</dbReference>
<gene>
    <name evidence="10" type="ORF">NNJEOMEG_02656</name>
</gene>
<reference evidence="10 11" key="2">
    <citation type="submission" date="2020-05" db="EMBL/GenBank/DDBJ databases">
        <title>Draft genome sequence of Desulfovibrio sp. strainFSS-1.</title>
        <authorList>
            <person name="Shimoshige H."/>
            <person name="Kobayashi H."/>
            <person name="Maekawa T."/>
        </authorList>
    </citation>
    <scope>NUCLEOTIDE SEQUENCE [LARGE SCALE GENOMIC DNA]</scope>
    <source>
        <strain evidence="10 11">SIID29052-01</strain>
    </source>
</reference>
<keyword evidence="11" id="KW-1185">Reference proteome</keyword>
<feature type="transmembrane region" description="Helical" evidence="8">
    <location>
        <begin position="168"/>
        <end position="193"/>
    </location>
</feature>
<feature type="transmembrane region" description="Helical" evidence="8">
    <location>
        <begin position="138"/>
        <end position="156"/>
    </location>
</feature>
<dbReference type="InterPro" id="IPR038731">
    <property type="entry name" value="RgtA/B/C-like"/>
</dbReference>
<evidence type="ECO:0000256" key="4">
    <source>
        <dbReference type="ARBA" id="ARBA00022679"/>
    </source>
</evidence>
<feature type="transmembrane region" description="Helical" evidence="8">
    <location>
        <begin position="266"/>
        <end position="283"/>
    </location>
</feature>
<evidence type="ECO:0000313" key="10">
    <source>
        <dbReference type="EMBL" id="GFK94808.1"/>
    </source>
</evidence>
<reference evidence="10 11" key="1">
    <citation type="submission" date="2020-04" db="EMBL/GenBank/DDBJ databases">
        <authorList>
            <consortium name="Desulfovibrio sp. FSS-1 genome sequencing consortium"/>
            <person name="Shimoshige H."/>
            <person name="Kobayashi H."/>
            <person name="Maekawa T."/>
        </authorList>
    </citation>
    <scope>NUCLEOTIDE SEQUENCE [LARGE SCALE GENOMIC DNA]</scope>
    <source>
        <strain evidence="10 11">SIID29052-01</strain>
    </source>
</reference>
<dbReference type="AlphaFoldDB" id="A0A6V8LX15"/>
<evidence type="ECO:0000259" key="9">
    <source>
        <dbReference type="Pfam" id="PF13231"/>
    </source>
</evidence>
<evidence type="ECO:0000256" key="5">
    <source>
        <dbReference type="ARBA" id="ARBA00022692"/>
    </source>
</evidence>
<dbReference type="RefSeq" id="WP_173085241.1">
    <property type="nucleotide sequence ID" value="NZ_BLTE01000012.1"/>
</dbReference>
<evidence type="ECO:0000256" key="6">
    <source>
        <dbReference type="ARBA" id="ARBA00022989"/>
    </source>
</evidence>
<dbReference type="PANTHER" id="PTHR33908:SF11">
    <property type="entry name" value="MEMBRANE PROTEIN"/>
    <property type="match status" value="1"/>
</dbReference>
<feature type="transmembrane region" description="Helical" evidence="8">
    <location>
        <begin position="116"/>
        <end position="132"/>
    </location>
</feature>
<evidence type="ECO:0000256" key="1">
    <source>
        <dbReference type="ARBA" id="ARBA00004651"/>
    </source>
</evidence>
<proteinExistence type="predicted"/>
<evidence type="ECO:0000256" key="7">
    <source>
        <dbReference type="ARBA" id="ARBA00023136"/>
    </source>
</evidence>
<evidence type="ECO:0000256" key="2">
    <source>
        <dbReference type="ARBA" id="ARBA00022475"/>
    </source>
</evidence>
<keyword evidence="5 8" id="KW-0812">Transmembrane</keyword>